<dbReference type="EMBL" id="MU003512">
    <property type="protein sequence ID" value="KAF2469460.1"/>
    <property type="molecule type" value="Genomic_DNA"/>
</dbReference>
<gene>
    <name evidence="1" type="ORF">BDR25DRAFT_372051</name>
</gene>
<dbReference type="Proteomes" id="UP000799755">
    <property type="component" value="Unassembled WGS sequence"/>
</dbReference>
<organism evidence="1 2">
    <name type="scientific">Lindgomyces ingoldianus</name>
    <dbReference type="NCBI Taxonomy" id="673940"/>
    <lineage>
        <taxon>Eukaryota</taxon>
        <taxon>Fungi</taxon>
        <taxon>Dikarya</taxon>
        <taxon>Ascomycota</taxon>
        <taxon>Pezizomycotina</taxon>
        <taxon>Dothideomycetes</taxon>
        <taxon>Pleosporomycetidae</taxon>
        <taxon>Pleosporales</taxon>
        <taxon>Lindgomycetaceae</taxon>
        <taxon>Lindgomyces</taxon>
    </lineage>
</organism>
<proteinExistence type="predicted"/>
<reference evidence="1" key="1">
    <citation type="journal article" date="2020" name="Stud. Mycol.">
        <title>101 Dothideomycetes genomes: a test case for predicting lifestyles and emergence of pathogens.</title>
        <authorList>
            <person name="Haridas S."/>
            <person name="Albert R."/>
            <person name="Binder M."/>
            <person name="Bloem J."/>
            <person name="Labutti K."/>
            <person name="Salamov A."/>
            <person name="Andreopoulos B."/>
            <person name="Baker S."/>
            <person name="Barry K."/>
            <person name="Bills G."/>
            <person name="Bluhm B."/>
            <person name="Cannon C."/>
            <person name="Castanera R."/>
            <person name="Culley D."/>
            <person name="Daum C."/>
            <person name="Ezra D."/>
            <person name="Gonzalez J."/>
            <person name="Henrissat B."/>
            <person name="Kuo A."/>
            <person name="Liang C."/>
            <person name="Lipzen A."/>
            <person name="Lutzoni F."/>
            <person name="Magnuson J."/>
            <person name="Mondo S."/>
            <person name="Nolan M."/>
            <person name="Ohm R."/>
            <person name="Pangilinan J."/>
            <person name="Park H.-J."/>
            <person name="Ramirez L."/>
            <person name="Alfaro M."/>
            <person name="Sun H."/>
            <person name="Tritt A."/>
            <person name="Yoshinaga Y."/>
            <person name="Zwiers L.-H."/>
            <person name="Turgeon B."/>
            <person name="Goodwin S."/>
            <person name="Spatafora J."/>
            <person name="Crous P."/>
            <person name="Grigoriev I."/>
        </authorList>
    </citation>
    <scope>NUCLEOTIDE SEQUENCE</scope>
    <source>
        <strain evidence="1">ATCC 200398</strain>
    </source>
</reference>
<keyword evidence="2" id="KW-1185">Reference proteome</keyword>
<sequence>MTDSPLVPAPVLPGSPTAMFNSLIPTLRSNRSPTGSGFESPTAHAMSAEPLPQPTKDIERELERGQEDLRNTREEALAARYSLQIQRAELSGIREKTGTSEGIFMSRLRQYLQFQGLELPVEIERVYDEVGQLRESLGTLEASYTEAEDYYNLLEWRYTQKETKFFKKLSGADSERESRSEAEQLLIETGEATRFADGPNEIPNMHFAGDNAYLPVFDDYSPSGSESAASEQRNLRGLQTHTPTHHSIGDVYDDHCGDLPSGVRRKSDLSVPSTSYSERATVHAHKSLARTQEEIDSWILGTVICSHYQRSLLRNIFTKTKMTHAAWWRLALHYWSVDCFNGDPAGFHDALLPSPHIAASIGQSSLGSALFEGRPTSEILENTRAPSQRDLNTEPKEMTTQISSNLNFHDLEISSKDDNNTVPCGCGDCSASFTCPFKAVDLNEVSRINSGGTTDTRDHHSENRRAMPSEATAAFQPQPSVIQPAAAQTYHLNDAPMLSINRIRMGGEVSDDLIHRFRARNLTRSGRSKSDPGEKTTADRDQTQTLREMEVMGPYKLRILEPENITRHRTDLLDATVSQPVSNPSMPVFLGSNSSTQDVFRYHYRSFSEQLVRISNHTISI</sequence>
<protein>
    <submittedName>
        <fullName evidence="1">Uncharacterized protein</fullName>
    </submittedName>
</protein>
<comment type="caution">
    <text evidence="1">The sequence shown here is derived from an EMBL/GenBank/DDBJ whole genome shotgun (WGS) entry which is preliminary data.</text>
</comment>
<evidence type="ECO:0000313" key="2">
    <source>
        <dbReference type="Proteomes" id="UP000799755"/>
    </source>
</evidence>
<accession>A0ACB6QTN8</accession>
<name>A0ACB6QTN8_9PLEO</name>
<evidence type="ECO:0000313" key="1">
    <source>
        <dbReference type="EMBL" id="KAF2469460.1"/>
    </source>
</evidence>
<feature type="non-terminal residue" evidence="1">
    <location>
        <position position="1"/>
    </location>
</feature>